<name>A0ABW8M2K8_9ACTN</name>
<gene>
    <name evidence="2" type="ORF">ACI2L5_42335</name>
</gene>
<accession>A0ABW8M2K8</accession>
<comment type="caution">
    <text evidence="2">The sequence shown here is derived from an EMBL/GenBank/DDBJ whole genome shotgun (WGS) entry which is preliminary data.</text>
</comment>
<keyword evidence="3" id="KW-1185">Reference proteome</keyword>
<dbReference type="EMBL" id="JBJDQH010000018">
    <property type="protein sequence ID" value="MFK4271500.1"/>
    <property type="molecule type" value="Genomic_DNA"/>
</dbReference>
<evidence type="ECO:0000313" key="2">
    <source>
        <dbReference type="EMBL" id="MFK4271500.1"/>
    </source>
</evidence>
<organism evidence="2 3">
    <name type="scientific">Streptomyces milbemycinicus</name>
    <dbReference type="NCBI Taxonomy" id="476552"/>
    <lineage>
        <taxon>Bacteria</taxon>
        <taxon>Bacillati</taxon>
        <taxon>Actinomycetota</taxon>
        <taxon>Actinomycetes</taxon>
        <taxon>Kitasatosporales</taxon>
        <taxon>Streptomycetaceae</taxon>
        <taxon>Streptomyces</taxon>
    </lineage>
</organism>
<sequence length="46" mass="4981">MASDLDPQQVEIIGRRWLIGERVRAASAQATPKTDKIGLAGHRLGP</sequence>
<reference evidence="2 3" key="1">
    <citation type="submission" date="2024-11" db="EMBL/GenBank/DDBJ databases">
        <title>The Natural Products Discovery Center: Release of the First 8490 Sequenced Strains for Exploring Actinobacteria Biosynthetic Diversity.</title>
        <authorList>
            <person name="Kalkreuter E."/>
            <person name="Kautsar S.A."/>
            <person name="Yang D."/>
            <person name="Bader C.D."/>
            <person name="Teijaro C.N."/>
            <person name="Fluegel L."/>
            <person name="Davis C.M."/>
            <person name="Simpson J.R."/>
            <person name="Lauterbach L."/>
            <person name="Steele A.D."/>
            <person name="Gui C."/>
            <person name="Meng S."/>
            <person name="Li G."/>
            <person name="Viehrig K."/>
            <person name="Ye F."/>
            <person name="Su P."/>
            <person name="Kiefer A.F."/>
            <person name="Nichols A."/>
            <person name="Cepeda A.J."/>
            <person name="Yan W."/>
            <person name="Fan B."/>
            <person name="Jiang Y."/>
            <person name="Adhikari A."/>
            <person name="Zheng C.-J."/>
            <person name="Schuster L."/>
            <person name="Cowan T.M."/>
            <person name="Smanski M.J."/>
            <person name="Chevrette M.G."/>
            <person name="De Carvalho L.P.S."/>
            <person name="Shen B."/>
        </authorList>
    </citation>
    <scope>NUCLEOTIDE SEQUENCE [LARGE SCALE GENOMIC DNA]</scope>
    <source>
        <strain evidence="2 3">NPDC020863</strain>
    </source>
</reference>
<dbReference type="RefSeq" id="WP_358646269.1">
    <property type="nucleotide sequence ID" value="NZ_JBFACG010000023.1"/>
</dbReference>
<evidence type="ECO:0000313" key="3">
    <source>
        <dbReference type="Proteomes" id="UP001620295"/>
    </source>
</evidence>
<proteinExistence type="predicted"/>
<evidence type="ECO:0008006" key="4">
    <source>
        <dbReference type="Google" id="ProtNLM"/>
    </source>
</evidence>
<protein>
    <recommendedName>
        <fullName evidence="4">Transposase</fullName>
    </recommendedName>
</protein>
<feature type="region of interest" description="Disordered" evidence="1">
    <location>
        <begin position="25"/>
        <end position="46"/>
    </location>
</feature>
<evidence type="ECO:0000256" key="1">
    <source>
        <dbReference type="SAM" id="MobiDB-lite"/>
    </source>
</evidence>
<dbReference type="Proteomes" id="UP001620295">
    <property type="component" value="Unassembled WGS sequence"/>
</dbReference>